<evidence type="ECO:0000313" key="6">
    <source>
        <dbReference type="Proteomes" id="UP000216411"/>
    </source>
</evidence>
<feature type="transmembrane region" description="Helical" evidence="3">
    <location>
        <begin position="7"/>
        <end position="27"/>
    </location>
</feature>
<proteinExistence type="predicted"/>
<evidence type="ECO:0000256" key="2">
    <source>
        <dbReference type="SAM" id="MobiDB-lite"/>
    </source>
</evidence>
<feature type="region of interest" description="Disordered" evidence="2">
    <location>
        <begin position="118"/>
        <end position="161"/>
    </location>
</feature>
<accession>A0A255IKE2</accession>
<dbReference type="EMBL" id="NOKA02000007">
    <property type="protein sequence ID" value="RDY31968.1"/>
    <property type="molecule type" value="Genomic_DNA"/>
</dbReference>
<sequence length="259" mass="29022">MKISKRDAQLLMGLIGIIAVIFSYQFVFTNLQTKDEATQKEIKILETRVDELEKIQANLDQYQTKTKEMNQEMTEFYSTFPADIRLEDRIMFVTNMENENDNMKISQISFGEAEQINAAASKETDTQTQTDTKAETTQAETQTETQTNTAKTLDQNTTEADNTVSVQEPVLYKVPIGLSLQVTYKGLKDMITYIYDNGQAMGMESVSVSYDNTTGVLIGSTMIDMYKVTGTNHVYTEPNVPSVTIGSDNIFGTIEAPIN</sequence>
<evidence type="ECO:0000313" key="7">
    <source>
        <dbReference type="Proteomes" id="UP000247523"/>
    </source>
</evidence>
<reference evidence="5 6" key="1">
    <citation type="journal article" date="2017" name="Genome Announc.">
        <title>Draft Genome Sequence of a Sporulating and Motile Strain of Lachnotalea glycerini Isolated from Water in Quebec City, Canada.</title>
        <authorList>
            <person name="Maheux A.F."/>
            <person name="Boudreau D.K."/>
            <person name="Berube E."/>
            <person name="Boissinot M."/>
            <person name="Raymond F."/>
            <person name="Brodeur S."/>
            <person name="Corbeil J."/>
            <person name="Isabel S."/>
            <person name="Omar R.F."/>
            <person name="Bergeron M.G."/>
        </authorList>
    </citation>
    <scope>NUCLEOTIDE SEQUENCE [LARGE SCALE GENOMIC DNA]</scope>
    <source>
        <strain evidence="5 6">CCRI-19302</strain>
    </source>
</reference>
<keyword evidence="3" id="KW-0472">Membrane</keyword>
<dbReference type="Proteomes" id="UP000247523">
    <property type="component" value="Unassembled WGS sequence"/>
</dbReference>
<keyword evidence="3" id="KW-1133">Transmembrane helix</keyword>
<reference evidence="5" key="3">
    <citation type="submission" date="2018-07" db="EMBL/GenBank/DDBJ databases">
        <authorList>
            <person name="Quirk P.G."/>
            <person name="Krulwich T.A."/>
        </authorList>
    </citation>
    <scope>NUCLEOTIDE SEQUENCE</scope>
    <source>
        <strain evidence="5">CCRI-19302</strain>
    </source>
</reference>
<protein>
    <recommendedName>
        <fullName evidence="8">Pilus assembly protein PilO</fullName>
    </recommendedName>
</protein>
<name>A0A255IKE2_9FIRM</name>
<feature type="coiled-coil region" evidence="1">
    <location>
        <begin position="35"/>
        <end position="72"/>
    </location>
</feature>
<keyword evidence="6" id="KW-1185">Reference proteome</keyword>
<feature type="compositionally biased region" description="Low complexity" evidence="2">
    <location>
        <begin position="126"/>
        <end position="152"/>
    </location>
</feature>
<evidence type="ECO:0000313" key="4">
    <source>
        <dbReference type="EMBL" id="PXV93315.1"/>
    </source>
</evidence>
<organism evidence="5 6">
    <name type="scientific">Lachnotalea glycerini</name>
    <dbReference type="NCBI Taxonomy" id="1763509"/>
    <lineage>
        <taxon>Bacteria</taxon>
        <taxon>Bacillati</taxon>
        <taxon>Bacillota</taxon>
        <taxon>Clostridia</taxon>
        <taxon>Lachnospirales</taxon>
        <taxon>Lachnospiraceae</taxon>
        <taxon>Lachnotalea</taxon>
    </lineage>
</organism>
<dbReference type="OrthoDB" id="2067069at2"/>
<evidence type="ECO:0000313" key="5">
    <source>
        <dbReference type="EMBL" id="RDY31968.1"/>
    </source>
</evidence>
<dbReference type="EMBL" id="QICS01000002">
    <property type="protein sequence ID" value="PXV93315.1"/>
    <property type="molecule type" value="Genomic_DNA"/>
</dbReference>
<evidence type="ECO:0008006" key="8">
    <source>
        <dbReference type="Google" id="ProtNLM"/>
    </source>
</evidence>
<reference evidence="4 7" key="2">
    <citation type="submission" date="2018-05" db="EMBL/GenBank/DDBJ databases">
        <title>Genomic Encyclopedia of Type Strains, Phase IV (KMG-IV): sequencing the most valuable type-strain genomes for metagenomic binning, comparative biology and taxonomic classification.</title>
        <authorList>
            <person name="Goeker M."/>
        </authorList>
    </citation>
    <scope>NUCLEOTIDE SEQUENCE [LARGE SCALE GENOMIC DNA]</scope>
    <source>
        <strain evidence="4 7">DSM 28816</strain>
    </source>
</reference>
<dbReference type="Proteomes" id="UP000216411">
    <property type="component" value="Unassembled WGS sequence"/>
</dbReference>
<comment type="caution">
    <text evidence="5">The sequence shown here is derived from an EMBL/GenBank/DDBJ whole genome shotgun (WGS) entry which is preliminary data.</text>
</comment>
<evidence type="ECO:0000256" key="1">
    <source>
        <dbReference type="SAM" id="Coils"/>
    </source>
</evidence>
<gene>
    <name evidence="4" type="ORF">C8E03_10283</name>
    <name evidence="5" type="ORF">CG710_006600</name>
</gene>
<dbReference type="AlphaFoldDB" id="A0A255IKE2"/>
<keyword evidence="1" id="KW-0175">Coiled coil</keyword>
<evidence type="ECO:0000256" key="3">
    <source>
        <dbReference type="SAM" id="Phobius"/>
    </source>
</evidence>
<dbReference type="RefSeq" id="WP_094377272.1">
    <property type="nucleotide sequence ID" value="NZ_NOKA02000007.1"/>
</dbReference>
<keyword evidence="3" id="KW-0812">Transmembrane</keyword>